<dbReference type="EMBL" id="JAJFAZ020000002">
    <property type="protein sequence ID" value="KAI5342781.1"/>
    <property type="molecule type" value="Genomic_DNA"/>
</dbReference>
<keyword evidence="2" id="KW-1185">Reference proteome</keyword>
<protein>
    <submittedName>
        <fullName evidence="1">Uncharacterized protein</fullName>
    </submittedName>
</protein>
<evidence type="ECO:0000313" key="2">
    <source>
        <dbReference type="Proteomes" id="UP001054821"/>
    </source>
</evidence>
<comment type="caution">
    <text evidence="1">The sequence shown here is derived from an EMBL/GenBank/DDBJ whole genome shotgun (WGS) entry which is preliminary data.</text>
</comment>
<accession>A0AAD4WIE7</accession>
<dbReference type="AlphaFoldDB" id="A0AAD4WIE7"/>
<gene>
    <name evidence="1" type="ORF">L3X38_010657</name>
</gene>
<evidence type="ECO:0000313" key="1">
    <source>
        <dbReference type="EMBL" id="KAI5342781.1"/>
    </source>
</evidence>
<reference evidence="1 2" key="1">
    <citation type="journal article" date="2022" name="G3 (Bethesda)">
        <title>Whole-genome sequence and methylome profiling of the almond [Prunus dulcis (Mill.) D.A. Webb] cultivar 'Nonpareil'.</title>
        <authorList>
            <person name="D'Amico-Willman K.M."/>
            <person name="Ouma W.Z."/>
            <person name="Meulia T."/>
            <person name="Sideli G.M."/>
            <person name="Gradziel T.M."/>
            <person name="Fresnedo-Ramirez J."/>
        </authorList>
    </citation>
    <scope>NUCLEOTIDE SEQUENCE [LARGE SCALE GENOMIC DNA]</scope>
    <source>
        <strain evidence="1">Clone GOH B32 T37-40</strain>
    </source>
</reference>
<proteinExistence type="predicted"/>
<organism evidence="1 2">
    <name type="scientific">Prunus dulcis</name>
    <name type="common">Almond</name>
    <name type="synonym">Amygdalus dulcis</name>
    <dbReference type="NCBI Taxonomy" id="3755"/>
    <lineage>
        <taxon>Eukaryota</taxon>
        <taxon>Viridiplantae</taxon>
        <taxon>Streptophyta</taxon>
        <taxon>Embryophyta</taxon>
        <taxon>Tracheophyta</taxon>
        <taxon>Spermatophyta</taxon>
        <taxon>Magnoliopsida</taxon>
        <taxon>eudicotyledons</taxon>
        <taxon>Gunneridae</taxon>
        <taxon>Pentapetalae</taxon>
        <taxon>rosids</taxon>
        <taxon>fabids</taxon>
        <taxon>Rosales</taxon>
        <taxon>Rosaceae</taxon>
        <taxon>Amygdaloideae</taxon>
        <taxon>Amygdaleae</taxon>
        <taxon>Prunus</taxon>
    </lineage>
</organism>
<name>A0AAD4WIE7_PRUDU</name>
<dbReference type="PANTHER" id="PTHR48258">
    <property type="entry name" value="DUF4218 DOMAIN-CONTAINING PROTEIN-RELATED"/>
    <property type="match status" value="1"/>
</dbReference>
<sequence length="174" mass="19679">MLCTSCDSIIGTLLEILGKNKDDIATRLDLLNTGVKTDLQPEYGERHTLLPPGPWNLSRAEKRAVCNSFYGMTVPEDKHNTTFIQWLCFKVQSQLNEEDNNGVSENLRWLAAGPSKAAPSYRSYLIKSIKFNTKAQDDVRAVQKAVIAELDLIVLEKKKERKKGKDRFLPRGEI</sequence>
<dbReference type="Proteomes" id="UP001054821">
    <property type="component" value="Chromosome 2"/>
</dbReference>